<evidence type="ECO:0000313" key="2">
    <source>
        <dbReference type="EMBL" id="KAJ7361778.1"/>
    </source>
</evidence>
<dbReference type="OrthoDB" id="5945378at2759"/>
<proteinExistence type="predicted"/>
<dbReference type="EMBL" id="MU827308">
    <property type="protein sequence ID" value="KAJ7361778.1"/>
    <property type="molecule type" value="Genomic_DNA"/>
</dbReference>
<sequence>MNCFYTLLVFIVMLFGFAGGRPVSTDCGIQCVGSLPQCNLPGLFGFPKCARKFEKCKFNKPRLFRPGVILLGESDCY</sequence>
<gene>
    <name evidence="2" type="ORF">OS493_014419</name>
</gene>
<reference evidence="2" key="1">
    <citation type="submission" date="2023-01" db="EMBL/GenBank/DDBJ databases">
        <title>Genome assembly of the deep-sea coral Lophelia pertusa.</title>
        <authorList>
            <person name="Herrera S."/>
            <person name="Cordes E."/>
        </authorList>
    </citation>
    <scope>NUCLEOTIDE SEQUENCE</scope>
    <source>
        <strain evidence="2">USNM1676648</strain>
        <tissue evidence="2">Polyp</tissue>
    </source>
</reference>
<comment type="caution">
    <text evidence="2">The sequence shown here is derived from an EMBL/GenBank/DDBJ whole genome shotgun (WGS) entry which is preliminary data.</text>
</comment>
<protein>
    <submittedName>
        <fullName evidence="2">Uncharacterized protein</fullName>
    </submittedName>
</protein>
<keyword evidence="3" id="KW-1185">Reference proteome</keyword>
<organism evidence="2 3">
    <name type="scientific">Desmophyllum pertusum</name>
    <dbReference type="NCBI Taxonomy" id="174260"/>
    <lineage>
        <taxon>Eukaryota</taxon>
        <taxon>Metazoa</taxon>
        <taxon>Cnidaria</taxon>
        <taxon>Anthozoa</taxon>
        <taxon>Hexacorallia</taxon>
        <taxon>Scleractinia</taxon>
        <taxon>Caryophylliina</taxon>
        <taxon>Caryophylliidae</taxon>
        <taxon>Desmophyllum</taxon>
    </lineage>
</organism>
<name>A0A9X0CMC3_9CNID</name>
<feature type="chain" id="PRO_5040832687" evidence="1">
    <location>
        <begin position="21"/>
        <end position="77"/>
    </location>
</feature>
<dbReference type="AlphaFoldDB" id="A0A9X0CMC3"/>
<accession>A0A9X0CMC3</accession>
<dbReference type="Proteomes" id="UP001163046">
    <property type="component" value="Unassembled WGS sequence"/>
</dbReference>
<evidence type="ECO:0000313" key="3">
    <source>
        <dbReference type="Proteomes" id="UP001163046"/>
    </source>
</evidence>
<feature type="signal peptide" evidence="1">
    <location>
        <begin position="1"/>
        <end position="20"/>
    </location>
</feature>
<keyword evidence="1" id="KW-0732">Signal</keyword>
<evidence type="ECO:0000256" key="1">
    <source>
        <dbReference type="SAM" id="SignalP"/>
    </source>
</evidence>